<dbReference type="Pfam" id="PF01497">
    <property type="entry name" value="Peripla_BP_2"/>
    <property type="match status" value="1"/>
</dbReference>
<comment type="similarity">
    <text evidence="1">Belongs to the bacterial solute-binding protein 8 family.</text>
</comment>
<organism evidence="3 4">
    <name type="scientific">Periweissella cryptocerci</name>
    <dbReference type="NCBI Taxonomy" id="2506420"/>
    <lineage>
        <taxon>Bacteria</taxon>
        <taxon>Bacillati</taxon>
        <taxon>Bacillota</taxon>
        <taxon>Bacilli</taxon>
        <taxon>Lactobacillales</taxon>
        <taxon>Lactobacillaceae</taxon>
        <taxon>Periweissella</taxon>
    </lineage>
</organism>
<dbReference type="KEGG" id="wei:EQG49_03195"/>
<evidence type="ECO:0000313" key="4">
    <source>
        <dbReference type="Proteomes" id="UP000292886"/>
    </source>
</evidence>
<dbReference type="InterPro" id="IPR002491">
    <property type="entry name" value="ABC_transptr_periplasmic_BD"/>
</dbReference>
<dbReference type="PANTHER" id="PTHR30535">
    <property type="entry name" value="VITAMIN B12-BINDING PROTEIN"/>
    <property type="match status" value="1"/>
</dbReference>
<evidence type="ECO:0000259" key="2">
    <source>
        <dbReference type="PROSITE" id="PS50983"/>
    </source>
</evidence>
<protein>
    <submittedName>
        <fullName evidence="3">Iron ABC transporter substrate-binding protein</fullName>
    </submittedName>
</protein>
<dbReference type="SUPFAM" id="SSF53807">
    <property type="entry name" value="Helical backbone' metal receptor"/>
    <property type="match status" value="1"/>
</dbReference>
<gene>
    <name evidence="3" type="ORF">EQG49_03195</name>
</gene>
<reference evidence="4" key="1">
    <citation type="submission" date="2019-03" db="EMBL/GenBank/DDBJ databases">
        <title>Weissella sp. 26KH-42 Genome sequencing.</title>
        <authorList>
            <person name="Heo J."/>
            <person name="Kim S.-J."/>
            <person name="Kim J.-S."/>
            <person name="Hong S.-B."/>
            <person name="Kwon S.-W."/>
        </authorList>
    </citation>
    <scope>NUCLEOTIDE SEQUENCE [LARGE SCALE GENOMIC DNA]</scope>
    <source>
        <strain evidence="4">26KH-42</strain>
    </source>
</reference>
<evidence type="ECO:0000313" key="3">
    <source>
        <dbReference type="EMBL" id="QBO35531.1"/>
    </source>
</evidence>
<dbReference type="Gene3D" id="3.40.50.1980">
    <property type="entry name" value="Nitrogenase molybdenum iron protein domain"/>
    <property type="match status" value="2"/>
</dbReference>
<dbReference type="AlphaFoldDB" id="A0A4P6YS98"/>
<evidence type="ECO:0000256" key="1">
    <source>
        <dbReference type="ARBA" id="ARBA00008814"/>
    </source>
</evidence>
<dbReference type="GO" id="GO:0071281">
    <property type="term" value="P:cellular response to iron ion"/>
    <property type="evidence" value="ECO:0007669"/>
    <property type="project" value="TreeGrafter"/>
</dbReference>
<accession>A0A4P6YS98</accession>
<proteinExistence type="inferred from homology"/>
<sequence>MKKQKRIITILVSLIVVCFGGAIGTHIYQRNIKANQPRVIVTTVALAEVFAKLKIPVVGVPTTNQKLPNVDQNLPRVGNHIAPNIERIVSLKPKTVFVDDALVGDYQGKLNEEHIDLKPVNFTKLANLQQAITQLGTMYHREKAAEKLNATLVLPAEKATRQIKVLVLMGMPGGSYMVGTNQSYIGDLVERAGGKVVGGNGNSPFVSPNMEMINQENPEMIIVLAHAMPQNVKKAMQAQLRKGTWKNIQAVKQQQIHYGELPTFAPTANLHAPAAFAQLHTWMGAASR</sequence>
<keyword evidence="4" id="KW-1185">Reference proteome</keyword>
<dbReference type="PROSITE" id="PS50983">
    <property type="entry name" value="FE_B12_PBP"/>
    <property type="match status" value="1"/>
</dbReference>
<dbReference type="RefSeq" id="WP_133362610.1">
    <property type="nucleotide sequence ID" value="NZ_CP037940.1"/>
</dbReference>
<feature type="domain" description="Fe/B12 periplasmic-binding" evidence="2">
    <location>
        <begin position="38"/>
        <end position="287"/>
    </location>
</feature>
<dbReference type="InterPro" id="IPR050902">
    <property type="entry name" value="ABC_Transporter_SBP"/>
</dbReference>
<dbReference type="Proteomes" id="UP000292886">
    <property type="component" value="Chromosome"/>
</dbReference>
<dbReference type="OrthoDB" id="66025at2"/>
<name>A0A4P6YS98_9LACO</name>
<dbReference type="PANTHER" id="PTHR30535:SF36">
    <property type="entry name" value="HIGH-AFFINITY HEME UPTAKE SYSTEM PROTEIN ISDE"/>
    <property type="match status" value="1"/>
</dbReference>
<dbReference type="EMBL" id="CP037940">
    <property type="protein sequence ID" value="QBO35531.1"/>
    <property type="molecule type" value="Genomic_DNA"/>
</dbReference>